<reference evidence="3" key="1">
    <citation type="submission" date="2016-10" db="EMBL/GenBank/DDBJ databases">
        <authorList>
            <person name="Varghese N."/>
            <person name="Submissions S."/>
        </authorList>
    </citation>
    <scope>NUCLEOTIDE SEQUENCE [LARGE SCALE GENOMIC DNA]</scope>
    <source>
        <strain evidence="3">CGMCC 1.9108</strain>
    </source>
</reference>
<dbReference type="Gene3D" id="1.10.3680.10">
    <property type="entry name" value="TerB-like"/>
    <property type="match status" value="1"/>
</dbReference>
<dbReference type="Pfam" id="PF05099">
    <property type="entry name" value="TerB"/>
    <property type="match status" value="1"/>
</dbReference>
<sequence>MPAFSPAATADLGAAPNPSYSLAMFRDFLNRLSQPQPAPLTDDDARLALTALLVRIARSDNDYAAAEVARIDRITARRYGLSPFEAAALRARAETLEAEAPDTVRFTRAIKEAVGYEDRRAVVEAAWSVVLADGQRSGEEDALMRLVANLLGVNDRDSALARQKAAQQ</sequence>
<dbReference type="AlphaFoldDB" id="A0A1G6SF68"/>
<organism evidence="2 3">
    <name type="scientific">Ruegeria marina</name>
    <dbReference type="NCBI Taxonomy" id="639004"/>
    <lineage>
        <taxon>Bacteria</taxon>
        <taxon>Pseudomonadati</taxon>
        <taxon>Pseudomonadota</taxon>
        <taxon>Alphaproteobacteria</taxon>
        <taxon>Rhodobacterales</taxon>
        <taxon>Roseobacteraceae</taxon>
        <taxon>Ruegeria</taxon>
    </lineage>
</organism>
<dbReference type="SUPFAM" id="SSF158682">
    <property type="entry name" value="TerB-like"/>
    <property type="match status" value="1"/>
</dbReference>
<evidence type="ECO:0000259" key="1">
    <source>
        <dbReference type="Pfam" id="PF05099"/>
    </source>
</evidence>
<dbReference type="EMBL" id="FMZV01000005">
    <property type="protein sequence ID" value="SDD15301.1"/>
    <property type="molecule type" value="Genomic_DNA"/>
</dbReference>
<dbReference type="Proteomes" id="UP000199628">
    <property type="component" value="Unassembled WGS sequence"/>
</dbReference>
<keyword evidence="3" id="KW-1185">Reference proteome</keyword>
<dbReference type="CDD" id="cd07313">
    <property type="entry name" value="terB_like_2"/>
    <property type="match status" value="1"/>
</dbReference>
<feature type="domain" description="Co-chaperone DjlA N-terminal" evidence="1">
    <location>
        <begin position="46"/>
        <end position="163"/>
    </location>
</feature>
<gene>
    <name evidence="2" type="ORF">SAMN04488239_105258</name>
</gene>
<dbReference type="InterPro" id="IPR029024">
    <property type="entry name" value="TerB-like"/>
</dbReference>
<evidence type="ECO:0000313" key="3">
    <source>
        <dbReference type="Proteomes" id="UP000199628"/>
    </source>
</evidence>
<evidence type="ECO:0000313" key="2">
    <source>
        <dbReference type="EMBL" id="SDD15301.1"/>
    </source>
</evidence>
<dbReference type="InterPro" id="IPR007791">
    <property type="entry name" value="DjlA_N"/>
</dbReference>
<accession>A0A1G6SF68</accession>
<protein>
    <submittedName>
        <fullName evidence="2">Uncharacterized conserved protein, tellurite resistance protein B (TerB) family</fullName>
    </submittedName>
</protein>
<name>A0A1G6SF68_9RHOB</name>
<proteinExistence type="predicted"/>
<dbReference type="STRING" id="639004.SAMN04488239_105258"/>